<sequence>MRYRGGINHQHKLSCFILNFMVVEPTKIESLVLWVKSRHCSLINKEYHEMQKFLHHNQARLGV</sequence>
<accession>A0A0K9PW48</accession>
<name>A0A0K9PW48_ZOSMR</name>
<keyword evidence="2" id="KW-1185">Reference proteome</keyword>
<proteinExistence type="predicted"/>
<comment type="caution">
    <text evidence="1">The sequence shown here is derived from an EMBL/GenBank/DDBJ whole genome shotgun (WGS) entry which is preliminary data.</text>
</comment>
<gene>
    <name evidence="1" type="ORF">ZOSMA_153G00390</name>
</gene>
<dbReference type="EMBL" id="LFYR01000601">
    <property type="protein sequence ID" value="KMZ73144.1"/>
    <property type="molecule type" value="Genomic_DNA"/>
</dbReference>
<evidence type="ECO:0000313" key="2">
    <source>
        <dbReference type="Proteomes" id="UP000036987"/>
    </source>
</evidence>
<dbReference type="AlphaFoldDB" id="A0A0K9PW48"/>
<organism evidence="1 2">
    <name type="scientific">Zostera marina</name>
    <name type="common">Eelgrass</name>
    <dbReference type="NCBI Taxonomy" id="29655"/>
    <lineage>
        <taxon>Eukaryota</taxon>
        <taxon>Viridiplantae</taxon>
        <taxon>Streptophyta</taxon>
        <taxon>Embryophyta</taxon>
        <taxon>Tracheophyta</taxon>
        <taxon>Spermatophyta</taxon>
        <taxon>Magnoliopsida</taxon>
        <taxon>Liliopsida</taxon>
        <taxon>Zosteraceae</taxon>
        <taxon>Zostera</taxon>
    </lineage>
</organism>
<reference evidence="2" key="1">
    <citation type="journal article" date="2016" name="Nature">
        <title>The genome of the seagrass Zostera marina reveals angiosperm adaptation to the sea.</title>
        <authorList>
            <person name="Olsen J.L."/>
            <person name="Rouze P."/>
            <person name="Verhelst B."/>
            <person name="Lin Y.-C."/>
            <person name="Bayer T."/>
            <person name="Collen J."/>
            <person name="Dattolo E."/>
            <person name="De Paoli E."/>
            <person name="Dittami S."/>
            <person name="Maumus F."/>
            <person name="Michel G."/>
            <person name="Kersting A."/>
            <person name="Lauritano C."/>
            <person name="Lohaus R."/>
            <person name="Toepel M."/>
            <person name="Tonon T."/>
            <person name="Vanneste K."/>
            <person name="Amirebrahimi M."/>
            <person name="Brakel J."/>
            <person name="Bostroem C."/>
            <person name="Chovatia M."/>
            <person name="Grimwood J."/>
            <person name="Jenkins J.W."/>
            <person name="Jueterbock A."/>
            <person name="Mraz A."/>
            <person name="Stam W.T."/>
            <person name="Tice H."/>
            <person name="Bornberg-Bauer E."/>
            <person name="Green P.J."/>
            <person name="Pearson G.A."/>
            <person name="Procaccini G."/>
            <person name="Duarte C.M."/>
            <person name="Schmutz J."/>
            <person name="Reusch T.B.H."/>
            <person name="Van de Peer Y."/>
        </authorList>
    </citation>
    <scope>NUCLEOTIDE SEQUENCE [LARGE SCALE GENOMIC DNA]</scope>
    <source>
        <strain evidence="2">cv. Finnish</strain>
    </source>
</reference>
<dbReference type="Proteomes" id="UP000036987">
    <property type="component" value="Unassembled WGS sequence"/>
</dbReference>
<evidence type="ECO:0000313" key="1">
    <source>
        <dbReference type="EMBL" id="KMZ73144.1"/>
    </source>
</evidence>
<protein>
    <submittedName>
        <fullName evidence="1">Uncharacterized protein</fullName>
    </submittedName>
</protein>